<accession>A0A1W6B7B5</accession>
<dbReference type="SUPFAM" id="SSF54593">
    <property type="entry name" value="Glyoxalase/Bleomycin resistance protein/Dihydroxybiphenyl dioxygenase"/>
    <property type="match status" value="1"/>
</dbReference>
<dbReference type="RefSeq" id="WP_085071041.1">
    <property type="nucleotide sequence ID" value="NZ_CP019706.1"/>
</dbReference>
<dbReference type="PROSITE" id="PS51819">
    <property type="entry name" value="VOC"/>
    <property type="match status" value="1"/>
</dbReference>
<protein>
    <submittedName>
        <fullName evidence="2">Prolyl endopeptidase</fullName>
    </submittedName>
</protein>
<evidence type="ECO:0000313" key="2">
    <source>
        <dbReference type="EMBL" id="ARJ42990.1"/>
    </source>
</evidence>
<dbReference type="EMBL" id="CP019706">
    <property type="protein sequence ID" value="ARJ42990.1"/>
    <property type="molecule type" value="Genomic_DNA"/>
</dbReference>
<dbReference type="KEGG" id="palh:B1H58_13775"/>
<dbReference type="InterPro" id="IPR037523">
    <property type="entry name" value="VOC_core"/>
</dbReference>
<reference evidence="2 3" key="1">
    <citation type="submission" date="2017-02" db="EMBL/GenBank/DDBJ databases">
        <title>Complete genome sequence of the drought resistance-promoting endophyte Pantoea alhagi LTYR-11Z.</title>
        <authorList>
            <person name="Zhang L."/>
        </authorList>
    </citation>
    <scope>NUCLEOTIDE SEQUENCE [LARGE SCALE GENOMIC DNA]</scope>
    <source>
        <strain evidence="2 3">LTYR-11Z</strain>
    </source>
</reference>
<proteinExistence type="predicted"/>
<feature type="domain" description="VOC" evidence="1">
    <location>
        <begin position="2"/>
        <end position="126"/>
    </location>
</feature>
<dbReference type="InterPro" id="IPR058998">
    <property type="entry name" value="YycE-like_N"/>
</dbReference>
<evidence type="ECO:0000259" key="1">
    <source>
        <dbReference type="PROSITE" id="PS51819"/>
    </source>
</evidence>
<evidence type="ECO:0000313" key="3">
    <source>
        <dbReference type="Proteomes" id="UP000192900"/>
    </source>
</evidence>
<dbReference type="AlphaFoldDB" id="A0A1W6B7B5"/>
<dbReference type="Proteomes" id="UP000192900">
    <property type="component" value="Chromosome"/>
</dbReference>
<dbReference type="CDD" id="cd06587">
    <property type="entry name" value="VOC"/>
    <property type="match status" value="1"/>
</dbReference>
<dbReference type="Gene3D" id="3.10.180.10">
    <property type="entry name" value="2,3-Dihydroxybiphenyl 1,2-Dioxygenase, domain 1"/>
    <property type="match status" value="1"/>
</dbReference>
<gene>
    <name evidence="2" type="ORF">B1H58_13775</name>
</gene>
<dbReference type="InterPro" id="IPR058997">
    <property type="entry name" value="YycE-like_C"/>
</dbReference>
<sequence>MLFHHLRIARPVTDLEQSSEMYCRGLGLKEIGAFTDHDGFSGRMLGRDDLPWHLEFTLCHDHPVMPAPPAEDLLVLYIPEREAWTAACNQMEQAGFTRTCAFNPYWESKGITFQDNDGYRVVLQNSRWEVS</sequence>
<dbReference type="Pfam" id="PF22659">
    <property type="entry name" value="YycE-like_C"/>
    <property type="match status" value="1"/>
</dbReference>
<organism evidence="2 3">
    <name type="scientific">Pantoea alhagi</name>
    <dbReference type="NCBI Taxonomy" id="1891675"/>
    <lineage>
        <taxon>Bacteria</taxon>
        <taxon>Pseudomonadati</taxon>
        <taxon>Pseudomonadota</taxon>
        <taxon>Gammaproteobacteria</taxon>
        <taxon>Enterobacterales</taxon>
        <taxon>Erwiniaceae</taxon>
        <taxon>Pantoea</taxon>
    </lineage>
</organism>
<dbReference type="Pfam" id="PF22658">
    <property type="entry name" value="YycE-like_N"/>
    <property type="match status" value="1"/>
</dbReference>
<dbReference type="InterPro" id="IPR029068">
    <property type="entry name" value="Glyas_Bleomycin-R_OHBP_Dase"/>
</dbReference>
<keyword evidence="3" id="KW-1185">Reference proteome</keyword>
<name>A0A1W6B7B5_9GAMM</name>
<dbReference type="OrthoDB" id="8018325at2"/>
<dbReference type="STRING" id="1891675.B1H58_13775"/>